<evidence type="ECO:0000256" key="6">
    <source>
        <dbReference type="ARBA" id="ARBA00022763"/>
    </source>
</evidence>
<dbReference type="GO" id="GO:0048476">
    <property type="term" value="C:Holliday junction resolvase complex"/>
    <property type="evidence" value="ECO:0007669"/>
    <property type="project" value="UniProtKB-UniRule"/>
</dbReference>
<keyword evidence="2 14" id="KW-0963">Cytoplasm</keyword>
<dbReference type="Pfam" id="PF02075">
    <property type="entry name" value="RuvC"/>
    <property type="match status" value="1"/>
</dbReference>
<evidence type="ECO:0000313" key="17">
    <source>
        <dbReference type="Proteomes" id="UP000525027"/>
    </source>
</evidence>
<keyword evidence="11 14" id="KW-0234">DNA repair</keyword>
<evidence type="ECO:0000256" key="10">
    <source>
        <dbReference type="ARBA" id="ARBA00023172"/>
    </source>
</evidence>
<dbReference type="FunFam" id="3.30.420.10:FF:000002">
    <property type="entry name" value="Crossover junction endodeoxyribonuclease RuvC"/>
    <property type="match status" value="1"/>
</dbReference>
<dbReference type="InterPro" id="IPR020563">
    <property type="entry name" value="X-over_junc_endoDNase_Mg_BS"/>
</dbReference>
<comment type="similarity">
    <text evidence="1 14">Belongs to the RuvC family.</text>
</comment>
<dbReference type="PROSITE" id="PS01321">
    <property type="entry name" value="RUVC"/>
    <property type="match status" value="1"/>
</dbReference>
<feature type="active site" evidence="14">
    <location>
        <position position="140"/>
    </location>
</feature>
<keyword evidence="8 14" id="KW-0460">Magnesium</keyword>
<proteinExistence type="inferred from homology"/>
<reference evidence="16 17" key="1">
    <citation type="journal article" date="2020" name="Biotechnol. Biofuels">
        <title>New insights from the biogas microbiome by comprehensive genome-resolved metagenomics of nearly 1600 species originating from multiple anaerobic digesters.</title>
        <authorList>
            <person name="Campanaro S."/>
            <person name="Treu L."/>
            <person name="Rodriguez-R L.M."/>
            <person name="Kovalovszki A."/>
            <person name="Ziels R.M."/>
            <person name="Maus I."/>
            <person name="Zhu X."/>
            <person name="Kougias P.G."/>
            <person name="Basile A."/>
            <person name="Luo G."/>
            <person name="Schluter A."/>
            <person name="Konstantinidis K.T."/>
            <person name="Angelidaki I."/>
        </authorList>
    </citation>
    <scope>NUCLEOTIDE SEQUENCE [LARGE SCALE GENOMIC DNA]</scope>
    <source>
        <strain evidence="16">AS25fmACSIPFO_94</strain>
    </source>
</reference>
<evidence type="ECO:0000256" key="12">
    <source>
        <dbReference type="ARBA" id="ARBA00029354"/>
    </source>
</evidence>
<dbReference type="GO" id="GO:0003677">
    <property type="term" value="F:DNA binding"/>
    <property type="evidence" value="ECO:0007669"/>
    <property type="project" value="UniProtKB-KW"/>
</dbReference>
<evidence type="ECO:0000256" key="5">
    <source>
        <dbReference type="ARBA" id="ARBA00022759"/>
    </source>
</evidence>
<evidence type="ECO:0000256" key="8">
    <source>
        <dbReference type="ARBA" id="ARBA00022842"/>
    </source>
</evidence>
<evidence type="ECO:0000256" key="3">
    <source>
        <dbReference type="ARBA" id="ARBA00022722"/>
    </source>
</evidence>
<dbReference type="EMBL" id="DURU01000033">
    <property type="protein sequence ID" value="HHZ03803.1"/>
    <property type="molecule type" value="Genomic_DNA"/>
</dbReference>
<keyword evidence="3 14" id="KW-0540">Nuclease</keyword>
<dbReference type="Proteomes" id="UP000525027">
    <property type="component" value="Unassembled WGS sequence"/>
</dbReference>
<dbReference type="GO" id="GO:0006310">
    <property type="term" value="P:DNA recombination"/>
    <property type="evidence" value="ECO:0007669"/>
    <property type="project" value="UniProtKB-UniRule"/>
</dbReference>
<dbReference type="PANTHER" id="PTHR30194:SF3">
    <property type="entry name" value="CROSSOVER JUNCTION ENDODEOXYRIBONUCLEASE RUVC"/>
    <property type="match status" value="1"/>
</dbReference>
<dbReference type="CDD" id="cd16962">
    <property type="entry name" value="RuvC"/>
    <property type="match status" value="1"/>
</dbReference>
<feature type="binding site" evidence="14">
    <location>
        <position position="140"/>
    </location>
    <ligand>
        <name>Mg(2+)</name>
        <dbReference type="ChEBI" id="CHEBI:18420"/>
        <label>1</label>
    </ligand>
</feature>
<dbReference type="GO" id="GO:0005737">
    <property type="term" value="C:cytoplasm"/>
    <property type="evidence" value="ECO:0007669"/>
    <property type="project" value="UniProtKB-SubCell"/>
</dbReference>
<comment type="function">
    <text evidence="14">The RuvA-RuvB-RuvC complex processes Holliday junction (HJ) DNA during genetic recombination and DNA repair. Endonuclease that resolves HJ intermediates. Cleaves cruciform DNA by making single-stranded nicks across the HJ at symmetrical positions within the homologous arms, yielding a 5'-phosphate and a 3'-hydroxyl group; requires a central core of homology in the junction. The consensus cleavage sequence is 5'-(A/T)TT(C/G)-3'. Cleavage occurs on the 3'-side of the TT dinucleotide at the point of strand exchange. HJ branch migration catalyzed by RuvA-RuvB allows RuvC to scan DNA until it finds its consensus sequence, where it cleaves and resolves the cruciform DNA.</text>
</comment>
<evidence type="ECO:0000256" key="14">
    <source>
        <dbReference type="HAMAP-Rule" id="MF_00034"/>
    </source>
</evidence>
<evidence type="ECO:0000256" key="15">
    <source>
        <dbReference type="NCBIfam" id="TIGR00228"/>
    </source>
</evidence>
<keyword evidence="6 14" id="KW-0227">DNA damage</keyword>
<evidence type="ECO:0000256" key="1">
    <source>
        <dbReference type="ARBA" id="ARBA00009518"/>
    </source>
</evidence>
<gene>
    <name evidence="14 16" type="primary">ruvC</name>
    <name evidence="16" type="ORF">GX397_01725</name>
</gene>
<evidence type="ECO:0000256" key="2">
    <source>
        <dbReference type="ARBA" id="ARBA00022490"/>
    </source>
</evidence>
<evidence type="ECO:0000256" key="7">
    <source>
        <dbReference type="ARBA" id="ARBA00022801"/>
    </source>
</evidence>
<comment type="cofactor">
    <cofactor evidence="14">
        <name>Mg(2+)</name>
        <dbReference type="ChEBI" id="CHEBI:18420"/>
    </cofactor>
    <text evidence="14">Binds 2 Mg(2+) ion per subunit.</text>
</comment>
<accession>A0A7V6ZD67</accession>
<feature type="binding site" evidence="14">
    <location>
        <position position="67"/>
    </location>
    <ligand>
        <name>Mg(2+)</name>
        <dbReference type="ChEBI" id="CHEBI:18420"/>
        <label>2</label>
    </ligand>
</feature>
<dbReference type="GO" id="GO:0006281">
    <property type="term" value="P:DNA repair"/>
    <property type="evidence" value="ECO:0007669"/>
    <property type="project" value="UniProtKB-UniRule"/>
</dbReference>
<evidence type="ECO:0000256" key="13">
    <source>
        <dbReference type="ARBA" id="ARBA00065075"/>
    </source>
</evidence>
<feature type="active site" evidence="14">
    <location>
        <position position="7"/>
    </location>
</feature>
<comment type="subcellular location">
    <subcellularLocation>
        <location evidence="14">Cytoplasm</location>
    </subcellularLocation>
</comment>
<evidence type="ECO:0000256" key="4">
    <source>
        <dbReference type="ARBA" id="ARBA00022723"/>
    </source>
</evidence>
<dbReference type="EC" id="3.1.21.10" evidence="14 15"/>
<dbReference type="NCBIfam" id="NF000711">
    <property type="entry name" value="PRK00039.2-1"/>
    <property type="match status" value="1"/>
</dbReference>
<dbReference type="InterPro" id="IPR012337">
    <property type="entry name" value="RNaseH-like_sf"/>
</dbReference>
<dbReference type="InterPro" id="IPR002176">
    <property type="entry name" value="X-over_junc_endoDNase_RuvC"/>
</dbReference>
<comment type="subunit">
    <text evidence="13 14">Homodimer which binds Holliday junction (HJ) DNA. The HJ becomes 2-fold symmetrical on binding to RuvC with unstacked arms; it has a different conformation from HJ DNA in complex with RuvA. In the full resolvosome a probable DNA-RuvA(4)-RuvB(12)-RuvC(2) complex forms which resolves the HJ.</text>
</comment>
<protein>
    <recommendedName>
        <fullName evidence="14 15">Crossover junction endodeoxyribonuclease RuvC</fullName>
        <ecNumber evidence="14 15">3.1.21.10</ecNumber>
    </recommendedName>
    <alternativeName>
        <fullName evidence="14">Holliday junction nuclease RuvC</fullName>
    </alternativeName>
    <alternativeName>
        <fullName evidence="14">Holliday junction resolvase RuvC</fullName>
    </alternativeName>
</protein>
<dbReference type="AlphaFoldDB" id="A0A7V6ZD67"/>
<comment type="catalytic activity">
    <reaction evidence="12 14">
        <text>Endonucleolytic cleavage at a junction such as a reciprocal single-stranded crossover between two homologous DNA duplexes (Holliday junction).</text>
        <dbReference type="EC" id="3.1.21.10"/>
    </reaction>
</comment>
<dbReference type="HAMAP" id="MF_00034">
    <property type="entry name" value="RuvC"/>
    <property type="match status" value="1"/>
</dbReference>
<organism evidence="16 17">
    <name type="scientific">Acetomicrobium hydrogeniformans</name>
    <dbReference type="NCBI Taxonomy" id="649746"/>
    <lineage>
        <taxon>Bacteria</taxon>
        <taxon>Thermotogati</taxon>
        <taxon>Synergistota</taxon>
        <taxon>Synergistia</taxon>
        <taxon>Synergistales</taxon>
        <taxon>Acetomicrobiaceae</taxon>
        <taxon>Acetomicrobium</taxon>
    </lineage>
</organism>
<evidence type="ECO:0000313" key="16">
    <source>
        <dbReference type="EMBL" id="HHZ03803.1"/>
    </source>
</evidence>
<dbReference type="SUPFAM" id="SSF53098">
    <property type="entry name" value="Ribonuclease H-like"/>
    <property type="match status" value="1"/>
</dbReference>
<evidence type="ECO:0000256" key="11">
    <source>
        <dbReference type="ARBA" id="ARBA00023204"/>
    </source>
</evidence>
<keyword evidence="9 14" id="KW-0238">DNA-binding</keyword>
<keyword evidence="4 14" id="KW-0479">Metal-binding</keyword>
<keyword evidence="7 14" id="KW-0378">Hydrolase</keyword>
<feature type="active site" evidence="14">
    <location>
        <position position="67"/>
    </location>
</feature>
<keyword evidence="10 14" id="KW-0233">DNA recombination</keyword>
<dbReference type="GO" id="GO:0000287">
    <property type="term" value="F:magnesium ion binding"/>
    <property type="evidence" value="ECO:0007669"/>
    <property type="project" value="UniProtKB-UniRule"/>
</dbReference>
<feature type="binding site" evidence="14">
    <location>
        <position position="7"/>
    </location>
    <ligand>
        <name>Mg(2+)</name>
        <dbReference type="ChEBI" id="CHEBI:18420"/>
        <label>1</label>
    </ligand>
</feature>
<dbReference type="RefSeq" id="WP_273002159.1">
    <property type="nucleotide sequence ID" value="NZ_DURU01000033.1"/>
</dbReference>
<evidence type="ECO:0000256" key="9">
    <source>
        <dbReference type="ARBA" id="ARBA00023125"/>
    </source>
</evidence>
<keyword evidence="5 14" id="KW-0255">Endonuclease</keyword>
<dbReference type="NCBIfam" id="TIGR00228">
    <property type="entry name" value="ruvC"/>
    <property type="match status" value="1"/>
</dbReference>
<dbReference type="PRINTS" id="PR00696">
    <property type="entry name" value="RSOLVASERUVC"/>
</dbReference>
<dbReference type="Gene3D" id="3.30.420.10">
    <property type="entry name" value="Ribonuclease H-like superfamily/Ribonuclease H"/>
    <property type="match status" value="1"/>
</dbReference>
<name>A0A7V6ZD67_9BACT</name>
<comment type="caution">
    <text evidence="16">The sequence shown here is derived from an EMBL/GenBank/DDBJ whole genome shotgun (WGS) entry which is preliminary data.</text>
</comment>
<sequence length="167" mass="18275">MLCLGIDPGIGRVGFGYVDEEGGELSGLAFGCIDTDPDLSVQDRLNMIYDEIKNHINTIRPDVLAMERLFFGQNLTTAENVWQARGVILLLAAQERLPIVEPTPSQVKMAVCGYGKASKSQVQEMVKCILSLESVPKPDDAADALAIAIAGLSLWRIERLRECRNEG</sequence>
<dbReference type="PANTHER" id="PTHR30194">
    <property type="entry name" value="CROSSOVER JUNCTION ENDODEOXYRIBONUCLEASE RUVC"/>
    <property type="match status" value="1"/>
</dbReference>
<dbReference type="InterPro" id="IPR036397">
    <property type="entry name" value="RNaseH_sf"/>
</dbReference>
<dbReference type="GO" id="GO:0008821">
    <property type="term" value="F:crossover junction DNA endonuclease activity"/>
    <property type="evidence" value="ECO:0007669"/>
    <property type="project" value="UniProtKB-UniRule"/>
</dbReference>